<sequence>MTRTAKDISGKYRTLIRKVAWGILLTGVIASLATLIPLSFYISQSQERTGLTYASAQAMSVQKQLQHYQSIAKQFASRTQIRKALIAYSAGDIDLDQVANETINRIADAAAFIPNLAAGIRITNSGETIAEYNGPASDLLDFDLSKNIPQLRAYGLHYVNLADNLFISAAAPIVDDDNRIIGIDILLFGPTEVLDILRELNTFGQDTNFRLVNSRERLYIEFDQVSNQLKQREFGSGENFYIAAYGSAPFVYRDTSKDDTRLHYFIPFNDSAWGLVVIHADTSLFGALITEFASVGFVIIMTVAIGAWWLHKYSQPIIRAQLAQHKQLHESNRKLKLANTVFEKAQEAIVITDNGLMVLRVNQAFAELFNLGVDNFRDTSLLAFLDKERMTNDIQRQVRRHIVKNDSWQGEVWYKKPNGDSFPALQTITAVRNDKGEALQLIHIFNDISAEKHDQERMQQLALTDTLTHLPNRFAVLQHLDDAIKRTHTSKRSCALLFFDLDFFKPVNDTHGHDVGDALLQAVGPRVRECLRSTDIVGRLGGDEFIILLEHIQTRSDIEKIANEVIDALQRPFRVGSLTLQIGASMGVALYPEHADTPKQLLKIADAAMYRAKEAGRNQFFFAE</sequence>
<dbReference type="Gene3D" id="3.30.70.270">
    <property type="match status" value="1"/>
</dbReference>
<dbReference type="InterPro" id="IPR035965">
    <property type="entry name" value="PAS-like_dom_sf"/>
</dbReference>
<feature type="domain" description="PAC" evidence="3">
    <location>
        <begin position="408"/>
        <end position="460"/>
    </location>
</feature>
<dbReference type="AlphaFoldDB" id="A0A1I6GCE3"/>
<dbReference type="Proteomes" id="UP000199424">
    <property type="component" value="Unassembled WGS sequence"/>
</dbReference>
<keyword evidence="2" id="KW-1133">Transmembrane helix</keyword>
<dbReference type="PANTHER" id="PTHR46663">
    <property type="entry name" value="DIGUANYLATE CYCLASE DGCT-RELATED"/>
    <property type="match status" value="1"/>
</dbReference>
<evidence type="ECO:0000256" key="2">
    <source>
        <dbReference type="SAM" id="Phobius"/>
    </source>
</evidence>
<dbReference type="InterPro" id="IPR029787">
    <property type="entry name" value="Nucleotide_cyclase"/>
</dbReference>
<keyword evidence="2" id="KW-0472">Membrane</keyword>
<accession>A0A1I6GCE3</accession>
<gene>
    <name evidence="5" type="ORF">SAMN04488070_0473</name>
</gene>
<reference evidence="6" key="1">
    <citation type="submission" date="2016-10" db="EMBL/GenBank/DDBJ databases">
        <authorList>
            <person name="Varghese N."/>
            <person name="Submissions S."/>
        </authorList>
    </citation>
    <scope>NUCLEOTIDE SEQUENCE [LARGE SCALE GENOMIC DNA]</scope>
    <source>
        <strain evidence="6">CGMCC 1.7285</strain>
    </source>
</reference>
<evidence type="ECO:0000256" key="1">
    <source>
        <dbReference type="ARBA" id="ARBA00001946"/>
    </source>
</evidence>
<keyword evidence="6" id="KW-1185">Reference proteome</keyword>
<dbReference type="InterPro" id="IPR000014">
    <property type="entry name" value="PAS"/>
</dbReference>
<feature type="domain" description="GGDEF" evidence="4">
    <location>
        <begin position="492"/>
        <end position="624"/>
    </location>
</feature>
<dbReference type="InterPro" id="IPR052163">
    <property type="entry name" value="DGC-Regulatory_Protein"/>
</dbReference>
<dbReference type="SMART" id="SM00091">
    <property type="entry name" value="PAS"/>
    <property type="match status" value="1"/>
</dbReference>
<dbReference type="InterPro" id="IPR000700">
    <property type="entry name" value="PAS-assoc_C"/>
</dbReference>
<feature type="transmembrane region" description="Helical" evidence="2">
    <location>
        <begin position="21"/>
        <end position="42"/>
    </location>
</feature>
<dbReference type="CDD" id="cd00130">
    <property type="entry name" value="PAS"/>
    <property type="match status" value="1"/>
</dbReference>
<feature type="transmembrane region" description="Helical" evidence="2">
    <location>
        <begin position="284"/>
        <end position="310"/>
    </location>
</feature>
<dbReference type="SUPFAM" id="SSF55785">
    <property type="entry name" value="PYP-like sensor domain (PAS domain)"/>
    <property type="match status" value="1"/>
</dbReference>
<protein>
    <submittedName>
        <fullName evidence="5">PAS domain S-box-containing protein/diguanylate cyclase (GGDEF) domain-containing protein</fullName>
    </submittedName>
</protein>
<dbReference type="PANTHER" id="PTHR46663:SF3">
    <property type="entry name" value="SLL0267 PROTEIN"/>
    <property type="match status" value="1"/>
</dbReference>
<dbReference type="PROSITE" id="PS50887">
    <property type="entry name" value="GGDEF"/>
    <property type="match status" value="1"/>
</dbReference>
<dbReference type="NCBIfam" id="TIGR00254">
    <property type="entry name" value="GGDEF"/>
    <property type="match status" value="1"/>
</dbReference>
<dbReference type="CDD" id="cd01949">
    <property type="entry name" value="GGDEF"/>
    <property type="match status" value="1"/>
</dbReference>
<proteinExistence type="predicted"/>
<dbReference type="FunFam" id="3.30.70.270:FF:000001">
    <property type="entry name" value="Diguanylate cyclase domain protein"/>
    <property type="match status" value="1"/>
</dbReference>
<dbReference type="EMBL" id="FOYU01000001">
    <property type="protein sequence ID" value="SFR39873.1"/>
    <property type="molecule type" value="Genomic_DNA"/>
</dbReference>
<dbReference type="InterPro" id="IPR043128">
    <property type="entry name" value="Rev_trsase/Diguanyl_cyclase"/>
</dbReference>
<dbReference type="GO" id="GO:0003824">
    <property type="term" value="F:catalytic activity"/>
    <property type="evidence" value="ECO:0007669"/>
    <property type="project" value="UniProtKB-ARBA"/>
</dbReference>
<dbReference type="InterPro" id="IPR000160">
    <property type="entry name" value="GGDEF_dom"/>
</dbReference>
<dbReference type="SMART" id="SM00267">
    <property type="entry name" value="GGDEF"/>
    <property type="match status" value="1"/>
</dbReference>
<dbReference type="Pfam" id="PF13426">
    <property type="entry name" value="PAS_9"/>
    <property type="match status" value="1"/>
</dbReference>
<dbReference type="Pfam" id="PF00990">
    <property type="entry name" value="GGDEF"/>
    <property type="match status" value="1"/>
</dbReference>
<evidence type="ECO:0000259" key="4">
    <source>
        <dbReference type="PROSITE" id="PS50887"/>
    </source>
</evidence>
<organism evidence="5 6">
    <name type="scientific">Pseudidiomarina maritima</name>
    <dbReference type="NCBI Taxonomy" id="519453"/>
    <lineage>
        <taxon>Bacteria</taxon>
        <taxon>Pseudomonadati</taxon>
        <taxon>Pseudomonadota</taxon>
        <taxon>Gammaproteobacteria</taxon>
        <taxon>Alteromonadales</taxon>
        <taxon>Idiomarinaceae</taxon>
        <taxon>Pseudidiomarina</taxon>
    </lineage>
</organism>
<dbReference type="SUPFAM" id="SSF55073">
    <property type="entry name" value="Nucleotide cyclase"/>
    <property type="match status" value="1"/>
</dbReference>
<dbReference type="PROSITE" id="PS50113">
    <property type="entry name" value="PAC"/>
    <property type="match status" value="1"/>
</dbReference>
<keyword evidence="2" id="KW-0812">Transmembrane</keyword>
<dbReference type="RefSeq" id="WP_092854889.1">
    <property type="nucleotide sequence ID" value="NZ_FOYU01000001.1"/>
</dbReference>
<name>A0A1I6GCE3_9GAMM</name>
<evidence type="ECO:0000313" key="6">
    <source>
        <dbReference type="Proteomes" id="UP000199424"/>
    </source>
</evidence>
<evidence type="ECO:0000313" key="5">
    <source>
        <dbReference type="EMBL" id="SFR39873.1"/>
    </source>
</evidence>
<comment type="cofactor">
    <cofactor evidence="1">
        <name>Mg(2+)</name>
        <dbReference type="ChEBI" id="CHEBI:18420"/>
    </cofactor>
</comment>
<dbReference type="NCBIfam" id="TIGR00229">
    <property type="entry name" value="sensory_box"/>
    <property type="match status" value="1"/>
</dbReference>
<evidence type="ECO:0000259" key="3">
    <source>
        <dbReference type="PROSITE" id="PS50113"/>
    </source>
</evidence>
<dbReference type="Gene3D" id="3.30.450.20">
    <property type="entry name" value="PAS domain"/>
    <property type="match status" value="1"/>
</dbReference>